<reference evidence="2 3" key="1">
    <citation type="submission" date="2012-01" db="EMBL/GenBank/DDBJ databases">
        <title>The Genome Sequence of Scardovia wiggsiae F0424.</title>
        <authorList>
            <consortium name="The Broad Institute Genome Sequencing Platform"/>
            <person name="Earl A."/>
            <person name="Ward D."/>
            <person name="Feldgarden M."/>
            <person name="Gevers D."/>
            <person name="Izard J."/>
            <person name="Ganesan A."/>
            <person name="Baranova O.V."/>
            <person name="Blanton J.M."/>
            <person name="Tanner A.C."/>
            <person name="Mathney J."/>
            <person name="Dewhirst F.E."/>
            <person name="Young S.K."/>
            <person name="Zeng Q."/>
            <person name="Gargeya S."/>
            <person name="Fitzgerald M."/>
            <person name="Haas B."/>
            <person name="Abouelleil A."/>
            <person name="Alvarado L."/>
            <person name="Arachchi H.M."/>
            <person name="Berlin A."/>
            <person name="Chapman S.B."/>
            <person name="Gearin G."/>
            <person name="Goldberg J."/>
            <person name="Griggs A."/>
            <person name="Gujja S."/>
            <person name="Hansen M."/>
            <person name="Heiman D."/>
            <person name="Howarth C."/>
            <person name="Larimer J."/>
            <person name="Lui A."/>
            <person name="MacDonald P.J.P."/>
            <person name="McCowen C."/>
            <person name="Montmayeur A."/>
            <person name="Murphy C."/>
            <person name="Neiman D."/>
            <person name="Pearson M."/>
            <person name="Priest M."/>
            <person name="Roberts A."/>
            <person name="Saif S."/>
            <person name="Shea T."/>
            <person name="Sisk P."/>
            <person name="Stolte C."/>
            <person name="Sykes S."/>
            <person name="Wortman J."/>
            <person name="Nusbaum C."/>
            <person name="Birren B."/>
        </authorList>
    </citation>
    <scope>NUCLEOTIDE SEQUENCE [LARGE SCALE GENOMIC DNA]</scope>
    <source>
        <strain evidence="2 3">F0424</strain>
    </source>
</reference>
<protein>
    <submittedName>
        <fullName evidence="2">Uncharacterized protein</fullName>
    </submittedName>
</protein>
<keyword evidence="3" id="KW-1185">Reference proteome</keyword>
<name>J0D533_9BIFI</name>
<proteinExistence type="predicted"/>
<organism evidence="2 3">
    <name type="scientific">Scardovia wiggsiae F0424</name>
    <dbReference type="NCBI Taxonomy" id="857290"/>
    <lineage>
        <taxon>Bacteria</taxon>
        <taxon>Bacillati</taxon>
        <taxon>Actinomycetota</taxon>
        <taxon>Actinomycetes</taxon>
        <taxon>Bifidobacteriales</taxon>
        <taxon>Bifidobacteriaceae</taxon>
        <taxon>Scardovia</taxon>
    </lineage>
</organism>
<gene>
    <name evidence="2" type="ORF">HMPREF9156_00509</name>
</gene>
<dbReference type="EMBL" id="AGZS01000002">
    <property type="protein sequence ID" value="EJD65065.1"/>
    <property type="molecule type" value="Genomic_DNA"/>
</dbReference>
<evidence type="ECO:0000313" key="3">
    <source>
        <dbReference type="Proteomes" id="UP000006415"/>
    </source>
</evidence>
<feature type="transmembrane region" description="Helical" evidence="1">
    <location>
        <begin position="7"/>
        <end position="27"/>
    </location>
</feature>
<evidence type="ECO:0000313" key="2">
    <source>
        <dbReference type="EMBL" id="EJD65065.1"/>
    </source>
</evidence>
<keyword evidence="1" id="KW-0812">Transmembrane</keyword>
<dbReference type="HOGENOM" id="CLU_2994150_0_0_11"/>
<keyword evidence="1" id="KW-0472">Membrane</keyword>
<keyword evidence="1" id="KW-1133">Transmembrane helix</keyword>
<dbReference type="STRING" id="857290.HMPREF9156_00509"/>
<sequence>MRIKNTVISALMGVIIIFFAFAVSWVAENVHTDSFRYTGKLFLFSRAGRQRSQQGRS</sequence>
<evidence type="ECO:0000256" key="1">
    <source>
        <dbReference type="SAM" id="Phobius"/>
    </source>
</evidence>
<comment type="caution">
    <text evidence="2">The sequence shown here is derived from an EMBL/GenBank/DDBJ whole genome shotgun (WGS) entry which is preliminary data.</text>
</comment>
<dbReference type="Proteomes" id="UP000006415">
    <property type="component" value="Unassembled WGS sequence"/>
</dbReference>
<dbReference type="AlphaFoldDB" id="J0D533"/>
<accession>J0D533</accession>